<dbReference type="AlphaFoldDB" id="A0A9P7GKE7"/>
<dbReference type="Proteomes" id="UP000717328">
    <property type="component" value="Unassembled WGS sequence"/>
</dbReference>
<proteinExistence type="predicted"/>
<comment type="caution">
    <text evidence="1">The sequence shown here is derived from an EMBL/GenBank/DDBJ whole genome shotgun (WGS) entry which is preliminary data.</text>
</comment>
<evidence type="ECO:0000313" key="2">
    <source>
        <dbReference type="Proteomes" id="UP000717328"/>
    </source>
</evidence>
<reference evidence="1" key="1">
    <citation type="submission" date="2021-02" db="EMBL/GenBank/DDBJ databases">
        <authorList>
            <person name="Nieuwenhuis M."/>
            <person name="Van De Peppel L.J.J."/>
        </authorList>
    </citation>
    <scope>NUCLEOTIDE SEQUENCE</scope>
    <source>
        <strain evidence="1">D49</strain>
    </source>
</reference>
<name>A0A9P7GKE7_9AGAR</name>
<keyword evidence="2" id="KW-1185">Reference proteome</keyword>
<reference evidence="1" key="2">
    <citation type="submission" date="2021-10" db="EMBL/GenBank/DDBJ databases">
        <title>Phylogenomics reveals ancestral predisposition of the termite-cultivated fungus Termitomyces towards a domesticated lifestyle.</title>
        <authorList>
            <person name="Auxier B."/>
            <person name="Grum-Grzhimaylo A."/>
            <person name="Cardenas M.E."/>
            <person name="Lodge J.D."/>
            <person name="Laessoe T."/>
            <person name="Pedersen O."/>
            <person name="Smith M.E."/>
            <person name="Kuyper T.W."/>
            <person name="Franco-Molano E.A."/>
            <person name="Baroni T.J."/>
            <person name="Aanen D.K."/>
        </authorList>
    </citation>
    <scope>NUCLEOTIDE SEQUENCE</scope>
    <source>
        <strain evidence="1">D49</strain>
    </source>
</reference>
<evidence type="ECO:0000313" key="1">
    <source>
        <dbReference type="EMBL" id="KAG5651394.1"/>
    </source>
</evidence>
<protein>
    <submittedName>
        <fullName evidence="1">Uncharacterized protein</fullName>
    </submittedName>
</protein>
<dbReference type="OrthoDB" id="1055148at2759"/>
<organism evidence="1 2">
    <name type="scientific">Sphagnurus paluster</name>
    <dbReference type="NCBI Taxonomy" id="117069"/>
    <lineage>
        <taxon>Eukaryota</taxon>
        <taxon>Fungi</taxon>
        <taxon>Dikarya</taxon>
        <taxon>Basidiomycota</taxon>
        <taxon>Agaricomycotina</taxon>
        <taxon>Agaricomycetes</taxon>
        <taxon>Agaricomycetidae</taxon>
        <taxon>Agaricales</taxon>
        <taxon>Tricholomatineae</taxon>
        <taxon>Lyophyllaceae</taxon>
        <taxon>Sphagnurus</taxon>
    </lineage>
</organism>
<accession>A0A9P7GKE7</accession>
<gene>
    <name evidence="1" type="ORF">H0H81_008776</name>
</gene>
<dbReference type="EMBL" id="JABCKI010000249">
    <property type="protein sequence ID" value="KAG5651394.1"/>
    <property type="molecule type" value="Genomic_DNA"/>
</dbReference>
<sequence>MLDITYGIHAKLENDPLIDITEIGSFGIEKSGDKNIVNLIPWIQHFPSCLSWLPGMKWKREVDAFRQWGYDMRDVPFAYVKKLLDDGTASPSMTTELMDKLQDGWPDLEAREEIVKGIVGATYIGQWISTYQAFWWLIHCSGIGHYALFA</sequence>